<evidence type="ECO:0000313" key="8">
    <source>
        <dbReference type="Proteomes" id="UP000646877"/>
    </source>
</evidence>
<keyword evidence="2" id="KW-0812">Transmembrane</keyword>
<dbReference type="EMBL" id="WEIA01000007">
    <property type="protein sequence ID" value="NLR22152.1"/>
    <property type="molecule type" value="Genomic_DNA"/>
</dbReference>
<evidence type="ECO:0000313" key="6">
    <source>
        <dbReference type="EMBL" id="NLR22152.1"/>
    </source>
</evidence>
<protein>
    <submittedName>
        <fullName evidence="6">DUF1232 domain-containing protein</fullName>
    </submittedName>
    <submittedName>
        <fullName evidence="7">YkvA family protein</fullName>
    </submittedName>
</protein>
<evidence type="ECO:0000313" key="7">
    <source>
        <dbReference type="EMBL" id="WOX31460.1"/>
    </source>
</evidence>
<dbReference type="AlphaFoldDB" id="A0A8I2H0K2"/>
<name>A0A8I2H0K2_9GAMM</name>
<comment type="subcellular location">
    <subcellularLocation>
        <location evidence="1">Endomembrane system</location>
        <topology evidence="1">Multi-pass membrane protein</topology>
    </subcellularLocation>
</comment>
<feature type="domain" description="DUF1232" evidence="5">
    <location>
        <begin position="85"/>
        <end position="115"/>
    </location>
</feature>
<evidence type="ECO:0000256" key="2">
    <source>
        <dbReference type="ARBA" id="ARBA00022692"/>
    </source>
</evidence>
<dbReference type="Pfam" id="PF06803">
    <property type="entry name" value="DUF1232"/>
    <property type="match status" value="1"/>
</dbReference>
<keyword evidence="4" id="KW-0472">Membrane</keyword>
<dbReference type="GO" id="GO:0012505">
    <property type="term" value="C:endomembrane system"/>
    <property type="evidence" value="ECO:0007669"/>
    <property type="project" value="UniProtKB-SubCell"/>
</dbReference>
<dbReference type="InterPro" id="IPR010652">
    <property type="entry name" value="DUF1232"/>
</dbReference>
<gene>
    <name evidence="6" type="ORF">F9Y85_12625</name>
    <name evidence="7" type="ORF">R5H13_21205</name>
</gene>
<dbReference type="EMBL" id="CP137579">
    <property type="protein sequence ID" value="WOX31460.1"/>
    <property type="molecule type" value="Genomic_DNA"/>
</dbReference>
<evidence type="ECO:0000256" key="3">
    <source>
        <dbReference type="ARBA" id="ARBA00022989"/>
    </source>
</evidence>
<reference evidence="7 9" key="2">
    <citation type="submission" date="2023-10" db="EMBL/GenBank/DDBJ databases">
        <title>To unveil natural product biosynthetic capacity in Pseudoalteromonas.</title>
        <authorList>
            <person name="Wang J."/>
        </authorList>
    </citation>
    <scope>NUCLEOTIDE SEQUENCE [LARGE SCALE GENOMIC DNA]</scope>
    <source>
        <strain evidence="7 9">DSM 15914</strain>
    </source>
</reference>
<keyword evidence="9" id="KW-1185">Reference proteome</keyword>
<evidence type="ECO:0000313" key="9">
    <source>
        <dbReference type="Proteomes" id="UP001304419"/>
    </source>
</evidence>
<reference evidence="6" key="1">
    <citation type="submission" date="2019-10" db="EMBL/GenBank/DDBJ databases">
        <authorList>
            <person name="Paulsen S."/>
        </authorList>
    </citation>
    <scope>NUCLEOTIDE SEQUENCE</scope>
    <source>
        <strain evidence="6">LMG 19692</strain>
    </source>
</reference>
<organism evidence="6 8">
    <name type="scientific">Pseudoalteromonas maricaloris</name>
    <dbReference type="NCBI Taxonomy" id="184924"/>
    <lineage>
        <taxon>Bacteria</taxon>
        <taxon>Pseudomonadati</taxon>
        <taxon>Pseudomonadota</taxon>
        <taxon>Gammaproteobacteria</taxon>
        <taxon>Alteromonadales</taxon>
        <taxon>Pseudoalteromonadaceae</taxon>
        <taxon>Pseudoalteromonas</taxon>
    </lineage>
</organism>
<dbReference type="Proteomes" id="UP001304419">
    <property type="component" value="Chromosome 2"/>
</dbReference>
<sequence>MSIEINFELSDSDLEHFRGMMKAAIEKSGDVSDGEIIAKARDLVATMEKSNLPEFVSTRLISLQTLIDAVLDEEWQMPEDEKREIMASLAYFSEPEDIVPDHIPVLGYVDDAIMIELVLQELSLDLKAYREFCGFRATEEARRGDNAKVDRESWLAGTRAQIRSSMRRSRSKNRSRFFSRIM</sequence>
<evidence type="ECO:0000256" key="1">
    <source>
        <dbReference type="ARBA" id="ARBA00004127"/>
    </source>
</evidence>
<dbReference type="Proteomes" id="UP000646877">
    <property type="component" value="Unassembled WGS sequence"/>
</dbReference>
<keyword evidence="3" id="KW-1133">Transmembrane helix</keyword>
<dbReference type="RefSeq" id="WP_039495280.1">
    <property type="nucleotide sequence ID" value="NZ_CBCSDF010000005.1"/>
</dbReference>
<accession>A0A8I2H0K2</accession>
<evidence type="ECO:0000259" key="5">
    <source>
        <dbReference type="Pfam" id="PF06803"/>
    </source>
</evidence>
<evidence type="ECO:0000256" key="4">
    <source>
        <dbReference type="ARBA" id="ARBA00023136"/>
    </source>
</evidence>
<proteinExistence type="predicted"/>